<evidence type="ECO:0000256" key="6">
    <source>
        <dbReference type="ARBA" id="ARBA00022723"/>
    </source>
</evidence>
<dbReference type="GO" id="GO:0046872">
    <property type="term" value="F:metal ion binding"/>
    <property type="evidence" value="ECO:0007669"/>
    <property type="project" value="UniProtKB-KW"/>
</dbReference>
<evidence type="ECO:0000256" key="15">
    <source>
        <dbReference type="ARBA" id="ARBA00047853"/>
    </source>
</evidence>
<protein>
    <recommendedName>
        <fullName evidence="14">cholesterol 7-desaturase</fullName>
        <ecNumber evidence="14">1.14.19.21</ecNumber>
    </recommendedName>
</protein>
<organism evidence="19 21">
    <name type="scientific">Adineta steineri</name>
    <dbReference type="NCBI Taxonomy" id="433720"/>
    <lineage>
        <taxon>Eukaryota</taxon>
        <taxon>Metazoa</taxon>
        <taxon>Spiralia</taxon>
        <taxon>Gnathifera</taxon>
        <taxon>Rotifera</taxon>
        <taxon>Eurotatoria</taxon>
        <taxon>Bdelloidea</taxon>
        <taxon>Adinetida</taxon>
        <taxon>Adinetidae</taxon>
        <taxon>Adineta</taxon>
    </lineage>
</organism>
<dbReference type="Proteomes" id="UP000663845">
    <property type="component" value="Unassembled WGS sequence"/>
</dbReference>
<evidence type="ECO:0000256" key="10">
    <source>
        <dbReference type="ARBA" id="ARBA00023014"/>
    </source>
</evidence>
<evidence type="ECO:0000259" key="18">
    <source>
        <dbReference type="PROSITE" id="PS51296"/>
    </source>
</evidence>
<dbReference type="EMBL" id="CAJOAZ010000077">
    <property type="protein sequence ID" value="CAF3519961.1"/>
    <property type="molecule type" value="Genomic_DNA"/>
</dbReference>
<dbReference type="GO" id="GO:0005737">
    <property type="term" value="C:cytoplasm"/>
    <property type="evidence" value="ECO:0007669"/>
    <property type="project" value="TreeGrafter"/>
</dbReference>
<evidence type="ECO:0000256" key="4">
    <source>
        <dbReference type="ARBA" id="ARBA00022692"/>
    </source>
</evidence>
<dbReference type="PANTHER" id="PTHR21266:SF32">
    <property type="entry name" value="CHOLESTEROL 7-DESATURASE NVD"/>
    <property type="match status" value="1"/>
</dbReference>
<dbReference type="PANTHER" id="PTHR21266">
    <property type="entry name" value="IRON-SULFUR DOMAIN CONTAINING PROTEIN"/>
    <property type="match status" value="1"/>
</dbReference>
<dbReference type="AlphaFoldDB" id="A0A814S7I8"/>
<evidence type="ECO:0000256" key="11">
    <source>
        <dbReference type="ARBA" id="ARBA00023136"/>
    </source>
</evidence>
<evidence type="ECO:0000313" key="20">
    <source>
        <dbReference type="EMBL" id="CAF3519961.1"/>
    </source>
</evidence>
<dbReference type="Pfam" id="PF00355">
    <property type="entry name" value="Rieske"/>
    <property type="match status" value="1"/>
</dbReference>
<keyword evidence="5" id="KW-0001">2Fe-2S</keyword>
<dbReference type="EC" id="1.14.19.21" evidence="14"/>
<dbReference type="CDD" id="cd03469">
    <property type="entry name" value="Rieske_RO_Alpha_N"/>
    <property type="match status" value="1"/>
</dbReference>
<comment type="caution">
    <text evidence="19">The sequence shown here is derived from an EMBL/GenBank/DDBJ whole genome shotgun (WGS) entry which is preliminary data.</text>
</comment>
<comment type="catalytic activity">
    <reaction evidence="15">
        <text>cholesterol + NADH + O2 + H(+) = 7-dehydrocholesterol + NAD(+) + 2 H2O</text>
        <dbReference type="Rhea" id="RHEA:51644"/>
        <dbReference type="ChEBI" id="CHEBI:15377"/>
        <dbReference type="ChEBI" id="CHEBI:15378"/>
        <dbReference type="ChEBI" id="CHEBI:15379"/>
        <dbReference type="ChEBI" id="CHEBI:16113"/>
        <dbReference type="ChEBI" id="CHEBI:17759"/>
        <dbReference type="ChEBI" id="CHEBI:57540"/>
        <dbReference type="ChEBI" id="CHEBI:57945"/>
        <dbReference type="EC" id="1.14.19.21"/>
    </reaction>
    <physiologicalReaction direction="left-to-right" evidence="15">
        <dbReference type="Rhea" id="RHEA:51645"/>
    </physiologicalReaction>
</comment>
<dbReference type="InterPro" id="IPR050584">
    <property type="entry name" value="Cholesterol_7-desaturase"/>
</dbReference>
<dbReference type="SUPFAM" id="SSF55961">
    <property type="entry name" value="Bet v1-like"/>
    <property type="match status" value="1"/>
</dbReference>
<comment type="similarity">
    <text evidence="13">Belongs to the cholesterol 7-desaturase family.</text>
</comment>
<dbReference type="Gene3D" id="2.102.10.10">
    <property type="entry name" value="Rieske [2Fe-2S] iron-sulphur domain"/>
    <property type="match status" value="1"/>
</dbReference>
<sequence length="392" mass="46671">MEKLFSLFSIYWFFLPLIFILFYIYQFIGRKKTTFRKPRRGVDRSQTYPRQYPCGWYRICDSDEIAKPGQVKHAYALGREMVVFRSDDEHHRVYVLDAFCIHMGANIAFGGKVMPGTNCIQCPFHLWQFNGENGHCMKVPYVDGKIPEKAKMQTYSCVERYGMIMIWYHPLNESPHYDAVYIDELHSDQFQYRGAYHYPNIHMHLQEFAENAADFQHFQPLHGQMLIPWTQTCVPCVYVHHQASLEFSTDKPYIAYFYDTAMLKIFGKTYESTKANASITFYGPGGITVFRFDLEIGRIYLFHTHTPTNYTELDVEFRAYVETKIPRLLHWYVIGNWIAQWRRDISVWENKVFKRAPFLVKNDGPVLKMRRWYSQFYLSKEELENIMGPFDW</sequence>
<accession>A0A814S7I8</accession>
<evidence type="ECO:0000313" key="21">
    <source>
        <dbReference type="Proteomes" id="UP000663845"/>
    </source>
</evidence>
<dbReference type="InterPro" id="IPR036922">
    <property type="entry name" value="Rieske_2Fe-2S_sf"/>
</dbReference>
<evidence type="ECO:0000256" key="1">
    <source>
        <dbReference type="ARBA" id="ARBA00001962"/>
    </source>
</evidence>
<keyword evidence="9" id="KW-0408">Iron</keyword>
<dbReference type="InterPro" id="IPR017941">
    <property type="entry name" value="Rieske_2Fe-2S"/>
</dbReference>
<proteinExistence type="inferred from homology"/>
<dbReference type="SUPFAM" id="SSF50022">
    <property type="entry name" value="ISP domain"/>
    <property type="match status" value="1"/>
</dbReference>
<evidence type="ECO:0000256" key="16">
    <source>
        <dbReference type="ARBA" id="ARBA00049548"/>
    </source>
</evidence>
<evidence type="ECO:0000256" key="2">
    <source>
        <dbReference type="ARBA" id="ARBA00004370"/>
    </source>
</evidence>
<dbReference type="EMBL" id="CAJNOG010000283">
    <property type="protein sequence ID" value="CAF1144249.1"/>
    <property type="molecule type" value="Genomic_DNA"/>
</dbReference>
<comment type="cofactor">
    <cofactor evidence="1">
        <name>Fe cation</name>
        <dbReference type="ChEBI" id="CHEBI:24875"/>
    </cofactor>
</comment>
<dbReference type="GO" id="GO:0016020">
    <property type="term" value="C:membrane"/>
    <property type="evidence" value="ECO:0007669"/>
    <property type="project" value="UniProtKB-SubCell"/>
</dbReference>
<evidence type="ECO:0000313" key="19">
    <source>
        <dbReference type="EMBL" id="CAF1144249.1"/>
    </source>
</evidence>
<name>A0A814S7I8_9BILA</name>
<evidence type="ECO:0000256" key="12">
    <source>
        <dbReference type="ARBA" id="ARBA00025712"/>
    </source>
</evidence>
<evidence type="ECO:0000256" key="17">
    <source>
        <dbReference type="SAM" id="Phobius"/>
    </source>
</evidence>
<keyword evidence="4 17" id="KW-0812">Transmembrane</keyword>
<dbReference type="InterPro" id="IPR045605">
    <property type="entry name" value="KshA-like_C"/>
</dbReference>
<feature type="domain" description="Rieske" evidence="18">
    <location>
        <begin position="56"/>
        <end position="166"/>
    </location>
</feature>
<keyword evidence="8" id="KW-0560">Oxidoreductase</keyword>
<dbReference type="Gene3D" id="3.90.380.10">
    <property type="entry name" value="Naphthalene 1,2-dioxygenase Alpha Subunit, Chain A, domain 1"/>
    <property type="match status" value="1"/>
</dbReference>
<dbReference type="GO" id="GO:0008203">
    <property type="term" value="P:cholesterol metabolic process"/>
    <property type="evidence" value="ECO:0007669"/>
    <property type="project" value="InterPro"/>
</dbReference>
<keyword evidence="10" id="KW-0411">Iron-sulfur</keyword>
<keyword evidence="6" id="KW-0479">Metal-binding</keyword>
<keyword evidence="7 17" id="KW-1133">Transmembrane helix</keyword>
<evidence type="ECO:0000256" key="3">
    <source>
        <dbReference type="ARBA" id="ARBA00004972"/>
    </source>
</evidence>
<comment type="catalytic activity">
    <reaction evidence="16">
        <text>cholesterol + NADPH + O2 + H(+) = 7-dehydrocholesterol + NADP(+) + 2 H2O</text>
        <dbReference type="Rhea" id="RHEA:45024"/>
        <dbReference type="ChEBI" id="CHEBI:15377"/>
        <dbReference type="ChEBI" id="CHEBI:15378"/>
        <dbReference type="ChEBI" id="CHEBI:15379"/>
        <dbReference type="ChEBI" id="CHEBI:16113"/>
        <dbReference type="ChEBI" id="CHEBI:17759"/>
        <dbReference type="ChEBI" id="CHEBI:57783"/>
        <dbReference type="ChEBI" id="CHEBI:58349"/>
        <dbReference type="EC" id="1.14.19.21"/>
    </reaction>
    <physiologicalReaction direction="left-to-right" evidence="16">
        <dbReference type="Rhea" id="RHEA:45025"/>
    </physiologicalReaction>
</comment>
<dbReference type="PROSITE" id="PS51296">
    <property type="entry name" value="RIESKE"/>
    <property type="match status" value="1"/>
</dbReference>
<evidence type="ECO:0000256" key="7">
    <source>
        <dbReference type="ARBA" id="ARBA00022989"/>
    </source>
</evidence>
<dbReference type="GO" id="GO:0170056">
    <property type="term" value="F:cholesterol 7-desaturase [NAD(P)H] activity"/>
    <property type="evidence" value="ECO:0007669"/>
    <property type="project" value="UniProtKB-EC"/>
</dbReference>
<evidence type="ECO:0000256" key="9">
    <source>
        <dbReference type="ARBA" id="ARBA00023004"/>
    </source>
</evidence>
<evidence type="ECO:0000256" key="5">
    <source>
        <dbReference type="ARBA" id="ARBA00022714"/>
    </source>
</evidence>
<feature type="transmembrane region" description="Helical" evidence="17">
    <location>
        <begin position="6"/>
        <end position="28"/>
    </location>
</feature>
<evidence type="ECO:0000256" key="13">
    <source>
        <dbReference type="ARBA" id="ARBA00025729"/>
    </source>
</evidence>
<dbReference type="UniPathway" id="UPA01020"/>
<comment type="pathway">
    <text evidence="12">Steroid hormone biosynthesis; dafachronic acid biosynthesis.</text>
</comment>
<reference evidence="19" key="1">
    <citation type="submission" date="2021-02" db="EMBL/GenBank/DDBJ databases">
        <authorList>
            <person name="Nowell W R."/>
        </authorList>
    </citation>
    <scope>NUCLEOTIDE SEQUENCE</scope>
</reference>
<keyword evidence="11 17" id="KW-0472">Membrane</keyword>
<dbReference type="Proteomes" id="UP000663844">
    <property type="component" value="Unassembled WGS sequence"/>
</dbReference>
<evidence type="ECO:0000256" key="8">
    <source>
        <dbReference type="ARBA" id="ARBA00023002"/>
    </source>
</evidence>
<dbReference type="GO" id="GO:0051537">
    <property type="term" value="F:2 iron, 2 sulfur cluster binding"/>
    <property type="evidence" value="ECO:0007669"/>
    <property type="project" value="UniProtKB-KW"/>
</dbReference>
<comment type="subcellular location">
    <subcellularLocation>
        <location evidence="2">Membrane</location>
    </subcellularLocation>
</comment>
<dbReference type="Pfam" id="PF19298">
    <property type="entry name" value="KshA_C"/>
    <property type="match status" value="1"/>
</dbReference>
<evidence type="ECO:0000256" key="14">
    <source>
        <dbReference type="ARBA" id="ARBA00026095"/>
    </source>
</evidence>
<comment type="pathway">
    <text evidence="3">Hormone biosynthesis.</text>
</comment>
<gene>
    <name evidence="19" type="ORF">JYZ213_LOCUS23733</name>
    <name evidence="20" type="ORF">OXD698_LOCUS2364</name>
</gene>